<evidence type="ECO:0000313" key="3">
    <source>
        <dbReference type="EMBL" id="PVY40357.1"/>
    </source>
</evidence>
<dbReference type="RefSeq" id="WP_116884408.1">
    <property type="nucleotide sequence ID" value="NZ_CABMMC010000076.1"/>
</dbReference>
<comment type="caution">
    <text evidence="3">The sequence shown here is derived from an EMBL/GenBank/DDBJ whole genome shotgun (WGS) entry which is preliminary data.</text>
</comment>
<sequence>MKKPLKFTLLGMIPAILLIVFAVFFIRGSYFLTRVVLPLASSRTGVEISAQRAEWSWLESRVTVEKLRIGSEADPIFSAGRGTFRYHWRELWDGVLKFSDIRVWRGDFTLYRQEDGSWSCFRDSAAPLSRGETAAERKSAGGKDAAQGGKTPEFDLSGIRLEDSRFTLVYGAKDAGGALEVVNLSGKSKQFRNGSSFDAELSGGLRFSSSRANHIDSGRIDLKLNSRLNEALLPRSLELKCDLRDLYGSVNDFPLQGGALSLDLDASGDDDEIDVTKLTLRQSLDGKPRSVVDVSGRIGWKPLSIDADFNTGQLSSEVTAILTDLFFGFNPGQATLGYQGKLSYNGRRLAADGQVRLTRKGDAIFGLERIALPDFRLEIDHDCSVDLESSSLDLAKFRLALITGDSESLLLKLREPVKYSWLTADRQPGRSANFDLEFRKFNLALLRFLSPPKARFRLDGGEMTGKIQLAFKHNLSAVSVLGSTRLSRARWRLDAEKRRLDGVTLGIDGELRRDFAFLVRDLSLSLQDRGVELGTLTFSGDGDALERSGRVKLRLDRGRPELLSWLFPEWERLLPEWNKLGLSTFSVAVNAEAGADGVWTVRGTEAALRRGTAEFSRLNVDSFRYMSGEKELRDTVRFRLSGGTEAMNLKPFLVSAGVVPEQGRLEWKFTGSLSRTLASLLVDGELTAEAMAVGYGRKSYRDFSLQNSFSVYMNDFNALDVKMFNFYMRRLGKPALRLECPGVWNFSEGSYRGDWAIRYLNEQFVQLLDPALAAAVQLTGSMQVIVRDHFETVRLAGAVECPRWLLPEPGVPLEGRLGFVLSKNPSELSLSQFQAALRRGGPLVDLSGGFRVDLVKPDGGVNLQLHSSLIDLDKLIELFQPIAAAAQARHEAENKKNEAAATAEAESVKKEKTAVPVVEKAPPPVLDFGPRPVDVEVLADEIRLSSGVSGSLNSRILFDRNRMNTNYFRIVLNQAQYDAELAAASGAEGVRCMARVRGSEPLALRPVIGLLLKADQTGLEGRLDDLDLRMEWLDDGAPDYFFRTLSGNLKLRINDLVVPNTVTSGPVGQLFLFPVDLVSQLRQMMPEQLGQLNTSLLAREGLGTRLRTVRFSNGDVRLRADDGRVTVEECRFDGDWVNRMTFSGSVELTGERKLDLISRLSVSGVQMVLPIHGTVSEPAVELNATASSSAKELLRKIGELKLIGLEVEPGTEAGAEPVIVLKDLPTGGTIREIHQIFSEFFKKKK</sequence>
<dbReference type="Proteomes" id="UP000245959">
    <property type="component" value="Unassembled WGS sequence"/>
</dbReference>
<feature type="region of interest" description="Disordered" evidence="1">
    <location>
        <begin position="132"/>
        <end position="151"/>
    </location>
</feature>
<feature type="transmembrane region" description="Helical" evidence="2">
    <location>
        <begin position="7"/>
        <end position="26"/>
    </location>
</feature>
<dbReference type="OrthoDB" id="9987329at2"/>
<dbReference type="AlphaFoldDB" id="A0A2U1AVU0"/>
<proteinExistence type="predicted"/>
<dbReference type="PANTHER" id="PTHR30441">
    <property type="entry name" value="DUF748 DOMAIN-CONTAINING PROTEIN"/>
    <property type="match status" value="1"/>
</dbReference>
<dbReference type="GO" id="GO:0005886">
    <property type="term" value="C:plasma membrane"/>
    <property type="evidence" value="ECO:0007669"/>
    <property type="project" value="TreeGrafter"/>
</dbReference>
<keyword evidence="2" id="KW-1133">Transmembrane helix</keyword>
<organism evidence="3 4">
    <name type="scientific">Victivallis vadensis</name>
    <dbReference type="NCBI Taxonomy" id="172901"/>
    <lineage>
        <taxon>Bacteria</taxon>
        <taxon>Pseudomonadati</taxon>
        <taxon>Lentisphaerota</taxon>
        <taxon>Lentisphaeria</taxon>
        <taxon>Victivallales</taxon>
        <taxon>Victivallaceae</taxon>
        <taxon>Victivallis</taxon>
    </lineage>
</organism>
<reference evidence="3 4" key="1">
    <citation type="submission" date="2018-04" db="EMBL/GenBank/DDBJ databases">
        <title>Genomic Encyclopedia of Type Strains, Phase IV (KMG-IV): sequencing the most valuable type-strain genomes for metagenomic binning, comparative biology and taxonomic classification.</title>
        <authorList>
            <person name="Goeker M."/>
        </authorList>
    </citation>
    <scope>NUCLEOTIDE SEQUENCE [LARGE SCALE GENOMIC DNA]</scope>
    <source>
        <strain evidence="3 4">DSM 14823</strain>
    </source>
</reference>
<evidence type="ECO:0000256" key="2">
    <source>
        <dbReference type="SAM" id="Phobius"/>
    </source>
</evidence>
<dbReference type="PANTHER" id="PTHR30441:SF8">
    <property type="entry name" value="DUF748 DOMAIN-CONTAINING PROTEIN"/>
    <property type="match status" value="1"/>
</dbReference>
<gene>
    <name evidence="3" type="ORF">C8D82_11776</name>
</gene>
<evidence type="ECO:0000256" key="1">
    <source>
        <dbReference type="SAM" id="MobiDB-lite"/>
    </source>
</evidence>
<dbReference type="EMBL" id="QEKH01000017">
    <property type="protein sequence ID" value="PVY40357.1"/>
    <property type="molecule type" value="Genomic_DNA"/>
</dbReference>
<evidence type="ECO:0000313" key="4">
    <source>
        <dbReference type="Proteomes" id="UP000245959"/>
    </source>
</evidence>
<name>A0A2U1AVU0_9BACT</name>
<dbReference type="InterPro" id="IPR052894">
    <property type="entry name" value="AsmA-related"/>
</dbReference>
<dbReference type="GO" id="GO:0090313">
    <property type="term" value="P:regulation of protein targeting to membrane"/>
    <property type="evidence" value="ECO:0007669"/>
    <property type="project" value="TreeGrafter"/>
</dbReference>
<keyword evidence="2" id="KW-0472">Membrane</keyword>
<accession>A0A2U1AVU0</accession>
<keyword evidence="4" id="KW-1185">Reference proteome</keyword>
<keyword evidence="2" id="KW-0812">Transmembrane</keyword>
<dbReference type="GeneID" id="78295710"/>
<protein>
    <submittedName>
        <fullName evidence="3">Uncharacterized protein</fullName>
    </submittedName>
</protein>